<reference evidence="4" key="2">
    <citation type="submission" date="2025-08" db="UniProtKB">
        <authorList>
            <consortium name="RefSeq"/>
        </authorList>
    </citation>
    <scope>IDENTIFICATION</scope>
    <source>
        <tissue evidence="4">Leaf</tissue>
    </source>
</reference>
<reference evidence="3" key="1">
    <citation type="journal article" date="2019" name="Database">
        <title>The radish genome database (RadishGD): an integrated information resource for radish genomics.</title>
        <authorList>
            <person name="Yu H.J."/>
            <person name="Baek S."/>
            <person name="Lee Y.J."/>
            <person name="Cho A."/>
            <person name="Mun J.H."/>
        </authorList>
    </citation>
    <scope>NUCLEOTIDE SEQUENCE [LARGE SCALE GENOMIC DNA]</scope>
    <source>
        <strain evidence="3">cv. WK10039</strain>
    </source>
</reference>
<proteinExistence type="predicted"/>
<feature type="domain" description="DUF3444" evidence="2">
    <location>
        <begin position="338"/>
        <end position="557"/>
    </location>
</feature>
<dbReference type="Pfam" id="PF11926">
    <property type="entry name" value="DUF3444"/>
    <property type="match status" value="2"/>
</dbReference>
<dbReference type="RefSeq" id="XP_018444690.2">
    <property type="nucleotide sequence ID" value="XM_018589188.2"/>
</dbReference>
<accession>A0A6J0K9G3</accession>
<name>A0A6J0K9G3_RAPSA</name>
<feature type="domain" description="DUF3444" evidence="2">
    <location>
        <begin position="96"/>
        <end position="296"/>
    </location>
</feature>
<evidence type="ECO:0000256" key="1">
    <source>
        <dbReference type="SAM" id="MobiDB-lite"/>
    </source>
</evidence>
<keyword evidence="3" id="KW-1185">Reference proteome</keyword>
<gene>
    <name evidence="4" type="primary">LOC108816624</name>
</gene>
<organism evidence="3 4">
    <name type="scientific">Raphanus sativus</name>
    <name type="common">Radish</name>
    <name type="synonym">Raphanus raphanistrum var. sativus</name>
    <dbReference type="NCBI Taxonomy" id="3726"/>
    <lineage>
        <taxon>Eukaryota</taxon>
        <taxon>Viridiplantae</taxon>
        <taxon>Streptophyta</taxon>
        <taxon>Embryophyta</taxon>
        <taxon>Tracheophyta</taxon>
        <taxon>Spermatophyta</taxon>
        <taxon>Magnoliopsida</taxon>
        <taxon>eudicotyledons</taxon>
        <taxon>Gunneridae</taxon>
        <taxon>Pentapetalae</taxon>
        <taxon>rosids</taxon>
        <taxon>malvids</taxon>
        <taxon>Brassicales</taxon>
        <taxon>Brassicaceae</taxon>
        <taxon>Brassiceae</taxon>
        <taxon>Raphanus</taxon>
    </lineage>
</organism>
<dbReference type="AlphaFoldDB" id="A0A6J0K9G3"/>
<sequence>MGVSAYLGLRRIVSLSFSGQSFHRRRQLLFCFLLHKLIKPETYCFFRFVVMDTTSNELLRRKASVNVGEKRKRNEDGESCRDAERGEGSEGAAGLKFNDFDKLREEVNFSVGQTWALYDDDKVDGMPRFYARIRKVSATPTFELRISYLEPDPDDELQIQWLEEDLPVSAGQFKLGKHHNTKDRSVFSHVVHCKEGSNTGHLTVSPRKGETWALFKNWDINWSSEPDSHRSYEYEFVEVLSDYADETGASVAFLRKAKGFASVFFRMRDADTSQILPRNIYQFSHKVPSFRLTGAEGKGLPKDAYELDQAALPETIEDTVVPSHLLAEHTASNSGSTKKAKPETIYFASKGKVFQIGQIWSFSSGHEFPLYYGLIQKITFTQVLNQEAVYKLHVRRLKPARSPLDVIQYEDKKMPVGCGTYYARNALEIITADDVSHQVIPETSVDGNEYTILPKIGDVWVIYRFWSEYREFRKVGVCSYDVVQVLDDTLGYKVLLLEREPSCDDSDDDDDEESLLFREVTEYKHNEIDGSEPIFTITNSERLRFSHKAPARRVTKEIDGELKDLIEVDSGALPFMVTHESM</sequence>
<dbReference type="Proteomes" id="UP000504610">
    <property type="component" value="Chromosome 7"/>
</dbReference>
<feature type="compositionally biased region" description="Basic and acidic residues" evidence="1">
    <location>
        <begin position="70"/>
        <end position="88"/>
    </location>
</feature>
<dbReference type="OrthoDB" id="10250354at2759"/>
<feature type="region of interest" description="Disordered" evidence="1">
    <location>
        <begin position="70"/>
        <end position="90"/>
    </location>
</feature>
<protein>
    <submittedName>
        <fullName evidence="4">Uncharacterized protein LOC108816624</fullName>
    </submittedName>
</protein>
<dbReference type="PANTHER" id="PTHR45089:SF50">
    <property type="entry name" value="DNAJ HEAT SHOCK AMINO-TERMINAL DOMAIN PROTEIN-RELATED"/>
    <property type="match status" value="1"/>
</dbReference>
<evidence type="ECO:0000259" key="2">
    <source>
        <dbReference type="Pfam" id="PF11926"/>
    </source>
</evidence>
<dbReference type="InterPro" id="IPR024593">
    <property type="entry name" value="DUF3444"/>
</dbReference>
<dbReference type="PANTHER" id="PTHR45089">
    <property type="entry name" value="DNAJ HEAT SHOCK AMINO-TERMINAL DOMAIN PROTEIN-RELATED"/>
    <property type="match status" value="1"/>
</dbReference>
<dbReference type="GeneID" id="108816624"/>
<dbReference type="KEGG" id="rsz:108816624"/>
<evidence type="ECO:0000313" key="4">
    <source>
        <dbReference type="RefSeq" id="XP_018444690.2"/>
    </source>
</evidence>
<evidence type="ECO:0000313" key="3">
    <source>
        <dbReference type="Proteomes" id="UP000504610"/>
    </source>
</evidence>